<evidence type="ECO:0000313" key="7">
    <source>
        <dbReference type="EMBL" id="CUU06450.1"/>
    </source>
</evidence>
<evidence type="ECO:0000256" key="2">
    <source>
        <dbReference type="ARBA" id="ARBA00022692"/>
    </source>
</evidence>
<evidence type="ECO:0000256" key="4">
    <source>
        <dbReference type="ARBA" id="ARBA00023136"/>
    </source>
</evidence>
<accession>A0A0P1LU17</accession>
<accession>A0A0P1LNL4</accession>
<evidence type="ECO:0000256" key="3">
    <source>
        <dbReference type="ARBA" id="ARBA00022989"/>
    </source>
</evidence>
<evidence type="ECO:0000313" key="9">
    <source>
        <dbReference type="Proteomes" id="UP000182200"/>
    </source>
</evidence>
<keyword evidence="2 5" id="KW-0812">Transmembrane</keyword>
<feature type="transmembrane region" description="Helical" evidence="5">
    <location>
        <begin position="100"/>
        <end position="119"/>
    </location>
</feature>
<keyword evidence="3 5" id="KW-1133">Transmembrane helix</keyword>
<comment type="subcellular location">
    <subcellularLocation>
        <location evidence="1">Membrane</location>
        <topology evidence="1">Multi-pass membrane protein</topology>
    </subcellularLocation>
</comment>
<dbReference type="OrthoDB" id="9792760at2"/>
<accession>A0A0N7MUC0</accession>
<dbReference type="Proteomes" id="UP000182011">
    <property type="component" value="Unassembled WGS sequence"/>
</dbReference>
<accession>A0A0S4N581</accession>
<accession>A0A0P1LGS4</accession>
<accession>A0A0P1M3M4</accession>
<proteinExistence type="predicted"/>
<accession>A0A0P1LJ46</accession>
<dbReference type="RefSeq" id="WP_075426841.1">
    <property type="nucleotide sequence ID" value="NZ_CZVI01000065.1"/>
</dbReference>
<sequence>MEIIWLVGRILFSALFIMSGFGHFRNRKEMIQYAQMMKAPAPELFVPLTGIMIILGGLSVLFNFYLTVGAILLFLFLVPVAFIMHKFWGVQDPGLSANQMAHFFKNLSLAGASLILIYLDYISKQ</sequence>
<feature type="transmembrane region" description="Helical" evidence="5">
    <location>
        <begin position="68"/>
        <end position="88"/>
    </location>
</feature>
<protein>
    <submittedName>
        <fullName evidence="7">Uncharacterized membrane protein YphA, DoxX/SURF4 family</fullName>
    </submittedName>
</protein>
<accession>A0A0P1MTL4</accession>
<organism evidence="7 8">
    <name type="scientific">Candidatus Kryptonium thompsonii</name>
    <dbReference type="NCBI Taxonomy" id="1633631"/>
    <lineage>
        <taxon>Bacteria</taxon>
        <taxon>Pseudomonadati</taxon>
        <taxon>Candidatus Kryptoniota</taxon>
        <taxon>Candidatus Kryptonium</taxon>
    </lineage>
</organism>
<evidence type="ECO:0000256" key="5">
    <source>
        <dbReference type="SAM" id="Phobius"/>
    </source>
</evidence>
<keyword evidence="9" id="KW-1185">Reference proteome</keyword>
<gene>
    <name evidence="7" type="ORF">JGI4_01503</name>
    <name evidence="6" type="ORF">JGI8_02123</name>
</gene>
<dbReference type="AlphaFoldDB" id="A0A0P1M3M4"/>
<dbReference type="Proteomes" id="UP000182200">
    <property type="component" value="Unassembled WGS sequence"/>
</dbReference>
<evidence type="ECO:0000313" key="8">
    <source>
        <dbReference type="Proteomes" id="UP000182011"/>
    </source>
</evidence>
<reference evidence="7 8" key="1">
    <citation type="submission" date="2015-11" db="EMBL/GenBank/DDBJ databases">
        <authorList>
            <person name="Zhang Y."/>
            <person name="Guo Z."/>
        </authorList>
    </citation>
    <scope>NUCLEOTIDE SEQUENCE [LARGE SCALE GENOMIC DNA]</scope>
    <source>
        <strain evidence="7">JGI-4</strain>
    </source>
</reference>
<dbReference type="InterPro" id="IPR032808">
    <property type="entry name" value="DoxX"/>
</dbReference>
<feature type="transmembrane region" description="Helical" evidence="5">
    <location>
        <begin position="6"/>
        <end position="24"/>
    </location>
</feature>
<evidence type="ECO:0000313" key="6">
    <source>
        <dbReference type="EMBL" id="CUS95197.1"/>
    </source>
</evidence>
<dbReference type="GO" id="GO:0016020">
    <property type="term" value="C:membrane"/>
    <property type="evidence" value="ECO:0007669"/>
    <property type="project" value="UniProtKB-SubCell"/>
</dbReference>
<evidence type="ECO:0000256" key="1">
    <source>
        <dbReference type="ARBA" id="ARBA00004141"/>
    </source>
</evidence>
<accession>A0A0P1MXQ6</accession>
<keyword evidence="4 5" id="KW-0472">Membrane</keyword>
<dbReference type="EMBL" id="CZVI01000065">
    <property type="protein sequence ID" value="CUS95197.1"/>
    <property type="molecule type" value="Genomic_DNA"/>
</dbReference>
<feature type="transmembrane region" description="Helical" evidence="5">
    <location>
        <begin position="44"/>
        <end position="62"/>
    </location>
</feature>
<dbReference type="Pfam" id="PF07681">
    <property type="entry name" value="DoxX"/>
    <property type="match status" value="1"/>
</dbReference>
<dbReference type="EMBL" id="FAOP01000006">
    <property type="protein sequence ID" value="CUU06450.1"/>
    <property type="molecule type" value="Genomic_DNA"/>
</dbReference>
<name>A0A0P1M3M4_9BACT</name>
<accession>A0A0P1MID6</accession>
<dbReference type="STRING" id="1633631.GCA_001442925_01498"/>
<reference evidence="6 9" key="2">
    <citation type="submission" date="2015-11" db="EMBL/GenBank/DDBJ databases">
        <authorList>
            <person name="Varghese N."/>
        </authorList>
    </citation>
    <scope>NUCLEOTIDE SEQUENCE [LARGE SCALE GENOMIC DNA]</scope>
    <source>
        <strain evidence="6 9">JGI-8</strain>
    </source>
</reference>